<accession>A0A0A8YLK5</accession>
<evidence type="ECO:0000313" key="1">
    <source>
        <dbReference type="EMBL" id="JAD26473.1"/>
    </source>
</evidence>
<protein>
    <submittedName>
        <fullName evidence="1">Uncharacterized protein</fullName>
    </submittedName>
</protein>
<organism evidence="1">
    <name type="scientific">Arundo donax</name>
    <name type="common">Giant reed</name>
    <name type="synonym">Donax arundinaceus</name>
    <dbReference type="NCBI Taxonomy" id="35708"/>
    <lineage>
        <taxon>Eukaryota</taxon>
        <taxon>Viridiplantae</taxon>
        <taxon>Streptophyta</taxon>
        <taxon>Embryophyta</taxon>
        <taxon>Tracheophyta</taxon>
        <taxon>Spermatophyta</taxon>
        <taxon>Magnoliopsida</taxon>
        <taxon>Liliopsida</taxon>
        <taxon>Poales</taxon>
        <taxon>Poaceae</taxon>
        <taxon>PACMAD clade</taxon>
        <taxon>Arundinoideae</taxon>
        <taxon>Arundineae</taxon>
        <taxon>Arundo</taxon>
    </lineage>
</organism>
<proteinExistence type="predicted"/>
<name>A0A0A8YLK5_ARUDO</name>
<reference evidence="1" key="2">
    <citation type="journal article" date="2015" name="Data Brief">
        <title>Shoot transcriptome of the giant reed, Arundo donax.</title>
        <authorList>
            <person name="Barrero R.A."/>
            <person name="Guerrero F.D."/>
            <person name="Moolhuijzen P."/>
            <person name="Goolsby J.A."/>
            <person name="Tidwell J."/>
            <person name="Bellgard S.E."/>
            <person name="Bellgard M.I."/>
        </authorList>
    </citation>
    <scope>NUCLEOTIDE SEQUENCE</scope>
    <source>
        <tissue evidence="1">Shoot tissue taken approximately 20 cm above the soil surface</tissue>
    </source>
</reference>
<dbReference type="AlphaFoldDB" id="A0A0A8YLK5"/>
<reference evidence="1" key="1">
    <citation type="submission" date="2014-09" db="EMBL/GenBank/DDBJ databases">
        <authorList>
            <person name="Magalhaes I.L.F."/>
            <person name="Oliveira U."/>
            <person name="Santos F.R."/>
            <person name="Vidigal T.H.D.A."/>
            <person name="Brescovit A.D."/>
            <person name="Santos A.J."/>
        </authorList>
    </citation>
    <scope>NUCLEOTIDE SEQUENCE</scope>
    <source>
        <tissue evidence="1">Shoot tissue taken approximately 20 cm above the soil surface</tissue>
    </source>
</reference>
<sequence>MRATARLERTASGGAVPCWDGMAPLRRGAAGSEGAAAIPISRPRRSRRNRAPSYCVLLIV</sequence>
<dbReference type="EMBL" id="GBRH01271422">
    <property type="protein sequence ID" value="JAD26473.1"/>
    <property type="molecule type" value="Transcribed_RNA"/>
</dbReference>